<protein>
    <submittedName>
        <fullName evidence="1">Uncharacterized protein</fullName>
    </submittedName>
</protein>
<sequence length="82" mass="9398">MYLPFSINYAGNSLLFLPEIGVMLEKKRIYSGKLLKQSGKQNVHVKSFFKKTGMTSGERNMLFPCCPRINASKMEYTGDREK</sequence>
<keyword evidence="2" id="KW-1185">Reference proteome</keyword>
<reference evidence="1" key="1">
    <citation type="submission" date="2022-11" db="EMBL/GenBank/DDBJ databases">
        <title>Complete genome sequence of Methanogenium organophilum DSM 3596.</title>
        <authorList>
            <person name="Chen S.-C."/>
            <person name="Lai S.-J."/>
            <person name="You Y.-T."/>
        </authorList>
    </citation>
    <scope>NUCLEOTIDE SEQUENCE</scope>
    <source>
        <strain evidence="1">DSM 3596</strain>
    </source>
</reference>
<evidence type="ECO:0000313" key="1">
    <source>
        <dbReference type="EMBL" id="WAI00253.1"/>
    </source>
</evidence>
<dbReference type="Proteomes" id="UP001163096">
    <property type="component" value="Chromosome"/>
</dbReference>
<dbReference type="AlphaFoldDB" id="A0A9X9S2C4"/>
<dbReference type="RefSeq" id="WP_268185426.1">
    <property type="nucleotide sequence ID" value="NZ_CP113361.1"/>
</dbReference>
<accession>A0A9X9S2C4</accession>
<proteinExistence type="predicted"/>
<dbReference type="KEGG" id="mou:OU421_07370"/>
<organism evidence="1 2">
    <name type="scientific">Methanogenium organophilum</name>
    <dbReference type="NCBI Taxonomy" id="2199"/>
    <lineage>
        <taxon>Archaea</taxon>
        <taxon>Methanobacteriati</taxon>
        <taxon>Methanobacteriota</taxon>
        <taxon>Stenosarchaea group</taxon>
        <taxon>Methanomicrobia</taxon>
        <taxon>Methanomicrobiales</taxon>
        <taxon>Methanomicrobiaceae</taxon>
        <taxon>Methanogenium</taxon>
    </lineage>
</organism>
<dbReference type="GeneID" id="76834910"/>
<gene>
    <name evidence="1" type="ORF">OU421_07370</name>
</gene>
<dbReference type="EMBL" id="CP113361">
    <property type="protein sequence ID" value="WAI00253.1"/>
    <property type="molecule type" value="Genomic_DNA"/>
</dbReference>
<evidence type="ECO:0000313" key="2">
    <source>
        <dbReference type="Proteomes" id="UP001163096"/>
    </source>
</evidence>
<name>A0A9X9S2C4_METOG</name>